<evidence type="ECO:0000256" key="14">
    <source>
        <dbReference type="PIRNR" id="PIRNR000167"/>
    </source>
</evidence>
<dbReference type="GO" id="GO:0005737">
    <property type="term" value="C:cytoplasm"/>
    <property type="evidence" value="ECO:0007669"/>
    <property type="project" value="UniProtKB-SubCell"/>
</dbReference>
<feature type="binding site" evidence="15">
    <location>
        <position position="327"/>
    </location>
    <ligand>
        <name>S-adenosyl-L-methionine</name>
        <dbReference type="ChEBI" id="CHEBI:59789"/>
        <label>1</label>
    </ligand>
</feature>
<feature type="binding site" evidence="15">
    <location>
        <begin position="111"/>
        <end position="112"/>
    </location>
    <ligand>
        <name>S-adenosyl-L-methionine</name>
        <dbReference type="ChEBI" id="CHEBI:59789"/>
        <label>2</label>
    </ligand>
</feature>
<feature type="domain" description="Radical SAM core" evidence="17">
    <location>
        <begin position="42"/>
        <end position="277"/>
    </location>
</feature>
<feature type="binding site" evidence="16">
    <location>
        <position position="64"/>
    </location>
    <ligand>
        <name>[4Fe-4S] cluster</name>
        <dbReference type="ChEBI" id="CHEBI:49883"/>
        <note>4Fe-4S-S-AdoMet</note>
    </ligand>
</feature>
<dbReference type="InterPro" id="IPR004558">
    <property type="entry name" value="Coprogen_oxidase_HemN"/>
</dbReference>
<evidence type="ECO:0000256" key="7">
    <source>
        <dbReference type="ARBA" id="ARBA00022691"/>
    </source>
</evidence>
<keyword evidence="6 14" id="KW-0963">Cytoplasm</keyword>
<evidence type="ECO:0000313" key="19">
    <source>
        <dbReference type="Proteomes" id="UP000524246"/>
    </source>
</evidence>
<dbReference type="EMBL" id="JAAZON010000394">
    <property type="protein sequence ID" value="NMC63261.1"/>
    <property type="molecule type" value="Genomic_DNA"/>
</dbReference>
<evidence type="ECO:0000256" key="8">
    <source>
        <dbReference type="ARBA" id="ARBA00022723"/>
    </source>
</evidence>
<organism evidence="18 19">
    <name type="scientific">SAR324 cluster bacterium</name>
    <dbReference type="NCBI Taxonomy" id="2024889"/>
    <lineage>
        <taxon>Bacteria</taxon>
        <taxon>Deltaproteobacteria</taxon>
        <taxon>SAR324 cluster</taxon>
    </lineage>
</organism>
<comment type="subcellular location">
    <subcellularLocation>
        <location evidence="1 14">Cytoplasm</location>
    </subcellularLocation>
</comment>
<keyword evidence="10 14" id="KW-0408">Iron</keyword>
<evidence type="ECO:0000259" key="17">
    <source>
        <dbReference type="PROSITE" id="PS51918"/>
    </source>
</evidence>
<dbReference type="Proteomes" id="UP000524246">
    <property type="component" value="Unassembled WGS sequence"/>
</dbReference>
<dbReference type="AlphaFoldDB" id="A0A7X9FS11"/>
<feature type="binding site" evidence="16">
    <location>
        <position position="61"/>
    </location>
    <ligand>
        <name>[4Fe-4S] cluster</name>
        <dbReference type="ChEBI" id="CHEBI:49883"/>
        <note>4Fe-4S-S-AdoMet</note>
    </ligand>
</feature>
<dbReference type="SFLD" id="SFLDG01065">
    <property type="entry name" value="anaerobic_coproporphyrinogen-I"/>
    <property type="match status" value="1"/>
</dbReference>
<evidence type="ECO:0000256" key="15">
    <source>
        <dbReference type="PIRSR" id="PIRSR000167-1"/>
    </source>
</evidence>
<accession>A0A7X9FS11</accession>
<dbReference type="InterPro" id="IPR034505">
    <property type="entry name" value="Coproporphyrinogen-III_oxidase"/>
</dbReference>
<dbReference type="GO" id="GO:0051989">
    <property type="term" value="F:coproporphyrinogen dehydrogenase activity"/>
    <property type="evidence" value="ECO:0007669"/>
    <property type="project" value="UniProtKB-EC"/>
</dbReference>
<protein>
    <recommendedName>
        <fullName evidence="14">Coproporphyrinogen-III oxidase</fullName>
        <ecNumber evidence="14">1.3.98.3</ecNumber>
    </recommendedName>
</protein>
<keyword evidence="5 14" id="KW-0004">4Fe-4S</keyword>
<evidence type="ECO:0000256" key="12">
    <source>
        <dbReference type="ARBA" id="ARBA00023244"/>
    </source>
</evidence>
<dbReference type="GO" id="GO:0051539">
    <property type="term" value="F:4 iron, 4 sulfur cluster binding"/>
    <property type="evidence" value="ECO:0007669"/>
    <property type="project" value="UniProtKB-KW"/>
</dbReference>
<evidence type="ECO:0000256" key="13">
    <source>
        <dbReference type="ARBA" id="ARBA00048321"/>
    </source>
</evidence>
<dbReference type="PROSITE" id="PS51918">
    <property type="entry name" value="RADICAL_SAM"/>
    <property type="match status" value="1"/>
</dbReference>
<proteinExistence type="inferred from homology"/>
<dbReference type="PIRSF" id="PIRSF000167">
    <property type="entry name" value="HemN"/>
    <property type="match status" value="1"/>
</dbReference>
<comment type="catalytic activity">
    <reaction evidence="13 14">
        <text>coproporphyrinogen III + 2 S-adenosyl-L-methionine = protoporphyrinogen IX + 2 5'-deoxyadenosine + 2 L-methionine + 2 CO2</text>
        <dbReference type="Rhea" id="RHEA:15425"/>
        <dbReference type="ChEBI" id="CHEBI:16526"/>
        <dbReference type="ChEBI" id="CHEBI:17319"/>
        <dbReference type="ChEBI" id="CHEBI:57307"/>
        <dbReference type="ChEBI" id="CHEBI:57309"/>
        <dbReference type="ChEBI" id="CHEBI:57844"/>
        <dbReference type="ChEBI" id="CHEBI:59789"/>
        <dbReference type="EC" id="1.3.98.3"/>
    </reaction>
</comment>
<feature type="binding site" evidence="15">
    <location>
        <position position="208"/>
    </location>
    <ligand>
        <name>S-adenosyl-L-methionine</name>
        <dbReference type="ChEBI" id="CHEBI:59789"/>
        <label>2</label>
    </ligand>
</feature>
<keyword evidence="7 14" id="KW-0949">S-adenosyl-L-methionine</keyword>
<dbReference type="PANTHER" id="PTHR13932">
    <property type="entry name" value="COPROPORPHYRINIGEN III OXIDASE"/>
    <property type="match status" value="1"/>
</dbReference>
<gene>
    <name evidence="18" type="primary">hemN</name>
    <name evidence="18" type="ORF">GYA55_08830</name>
</gene>
<evidence type="ECO:0000256" key="2">
    <source>
        <dbReference type="ARBA" id="ARBA00004785"/>
    </source>
</evidence>
<dbReference type="InterPro" id="IPR007197">
    <property type="entry name" value="rSAM"/>
</dbReference>
<comment type="subunit">
    <text evidence="4">Monomer.</text>
</comment>
<keyword evidence="12 14" id="KW-0627">Porphyrin biosynthesis</keyword>
<dbReference type="Gene3D" id="3.20.20.70">
    <property type="entry name" value="Aldolase class I"/>
    <property type="match status" value="1"/>
</dbReference>
<dbReference type="Pfam" id="PF04055">
    <property type="entry name" value="Radical_SAM"/>
    <property type="match status" value="1"/>
</dbReference>
<feature type="binding site" evidence="15">
    <location>
        <position position="183"/>
    </location>
    <ligand>
        <name>S-adenosyl-L-methionine</name>
        <dbReference type="ChEBI" id="CHEBI:59789"/>
        <label>2</label>
    </ligand>
</feature>
<dbReference type="GO" id="GO:0046872">
    <property type="term" value="F:metal ion binding"/>
    <property type="evidence" value="ECO:0007669"/>
    <property type="project" value="UniProtKB-KW"/>
</dbReference>
<evidence type="ECO:0000256" key="4">
    <source>
        <dbReference type="ARBA" id="ARBA00011245"/>
    </source>
</evidence>
<evidence type="ECO:0000256" key="1">
    <source>
        <dbReference type="ARBA" id="ARBA00004496"/>
    </source>
</evidence>
<comment type="caution">
    <text evidence="18">The sequence shown here is derived from an EMBL/GenBank/DDBJ whole genome shotgun (WGS) entry which is preliminary data.</text>
</comment>
<comment type="cofactor">
    <cofactor evidence="14 16">
        <name>[4Fe-4S] cluster</name>
        <dbReference type="ChEBI" id="CHEBI:49883"/>
    </cofactor>
    <text evidence="14 16">Binds 1 [4Fe-4S] cluster. The cluster is coordinated with 3 cysteines and an exchangeable S-adenosyl-L-methionine.</text>
</comment>
<keyword evidence="11 14" id="KW-0411">Iron-sulfur</keyword>
<evidence type="ECO:0000256" key="6">
    <source>
        <dbReference type="ARBA" id="ARBA00022490"/>
    </source>
</evidence>
<comment type="similarity">
    <text evidence="3 14">Belongs to the anaerobic coproporphyrinogen-III oxidase family.</text>
</comment>
<dbReference type="SMART" id="SM00729">
    <property type="entry name" value="Elp3"/>
    <property type="match status" value="1"/>
</dbReference>
<feature type="binding site" evidence="15">
    <location>
        <position position="242"/>
    </location>
    <ligand>
        <name>S-adenosyl-L-methionine</name>
        <dbReference type="ChEBI" id="CHEBI:59789"/>
        <label>2</label>
    </ligand>
</feature>
<evidence type="ECO:0000256" key="9">
    <source>
        <dbReference type="ARBA" id="ARBA00023002"/>
    </source>
</evidence>
<evidence type="ECO:0000256" key="11">
    <source>
        <dbReference type="ARBA" id="ARBA00023014"/>
    </source>
</evidence>
<feature type="binding site" evidence="15">
    <location>
        <position position="171"/>
    </location>
    <ligand>
        <name>S-adenosyl-L-methionine</name>
        <dbReference type="ChEBI" id="CHEBI:59789"/>
        <label>2</label>
    </ligand>
</feature>
<dbReference type="GO" id="GO:0004109">
    <property type="term" value="F:coproporphyrinogen oxidase activity"/>
    <property type="evidence" value="ECO:0007669"/>
    <property type="project" value="InterPro"/>
</dbReference>
<reference evidence="18 19" key="1">
    <citation type="journal article" date="2020" name="Biotechnol. Biofuels">
        <title>New insights from the biogas microbiome by comprehensive genome-resolved metagenomics of nearly 1600 species originating from multiple anaerobic digesters.</title>
        <authorList>
            <person name="Campanaro S."/>
            <person name="Treu L."/>
            <person name="Rodriguez-R L.M."/>
            <person name="Kovalovszki A."/>
            <person name="Ziels R.M."/>
            <person name="Maus I."/>
            <person name="Zhu X."/>
            <person name="Kougias P.G."/>
            <person name="Basile A."/>
            <person name="Luo G."/>
            <person name="Schluter A."/>
            <person name="Konstantinidis K.T."/>
            <person name="Angelidaki I."/>
        </authorList>
    </citation>
    <scope>NUCLEOTIDE SEQUENCE [LARGE SCALE GENOMIC DNA]</scope>
    <source>
        <strain evidence="18">AS27yjCOA_65</strain>
    </source>
</reference>
<evidence type="ECO:0000256" key="16">
    <source>
        <dbReference type="PIRSR" id="PIRSR000167-2"/>
    </source>
</evidence>
<dbReference type="EC" id="1.3.98.3" evidence="14"/>
<evidence type="ECO:0000256" key="3">
    <source>
        <dbReference type="ARBA" id="ARBA00005493"/>
    </source>
</evidence>
<dbReference type="SFLD" id="SFLDS00029">
    <property type="entry name" value="Radical_SAM"/>
    <property type="match status" value="1"/>
</dbReference>
<dbReference type="Gene3D" id="1.10.10.920">
    <property type="match status" value="1"/>
</dbReference>
<keyword evidence="8 14" id="KW-0479">Metal-binding</keyword>
<dbReference type="InterPro" id="IPR006638">
    <property type="entry name" value="Elp3/MiaA/NifB-like_rSAM"/>
</dbReference>
<name>A0A7X9FS11_9DELT</name>
<feature type="binding site" evidence="15">
    <location>
        <position position="51"/>
    </location>
    <ligand>
        <name>S-adenosyl-L-methionine</name>
        <dbReference type="ChEBI" id="CHEBI:59789"/>
        <label>1</label>
    </ligand>
</feature>
<dbReference type="InterPro" id="IPR013785">
    <property type="entry name" value="Aldolase_TIM"/>
</dbReference>
<dbReference type="InterPro" id="IPR058240">
    <property type="entry name" value="rSAM_sf"/>
</dbReference>
<dbReference type="NCBIfam" id="TIGR00538">
    <property type="entry name" value="hemN"/>
    <property type="match status" value="1"/>
</dbReference>
<feature type="binding site" evidence="15">
    <location>
        <begin position="63"/>
        <end position="65"/>
    </location>
    <ligand>
        <name>S-adenosyl-L-methionine</name>
        <dbReference type="ChEBI" id="CHEBI:59789"/>
        <label>2</label>
    </ligand>
</feature>
<dbReference type="UniPathway" id="UPA00251">
    <property type="reaction ID" value="UER00323"/>
</dbReference>
<sequence length="447" mass="51101">MSDLFEKYDVAAPRYTSYPTVPYWENAPSEKEWIGDIEKALENTSLAWSAYLHLPFCESACSFCACNTIICHDHNVEASYVRAIQSEFLLYLDRAPELKNKPLRQIHIGGGTPTFFSSDNLQRILSPYYEKLDIDLDCIDASIEINPVFAKIEQLRALRSYGFDRLSIGVQDFNPEVQREINRSQPRHVTEALVYEARALGFKSINFDLIYGLPGQTQQNIKCSADTAIELKADRIALYSLALVPWIKPAHNELAKTAPKGREKRALYEVCRRAFLEAGYVEIGMDHFALPDDSLARASATKTLHRNFMGYTDFRSELIIAIGLSAISQSIGCYHQNTKDLDAYQKAVMSGRFATTRGHMMNDEDKARYKQILSLMTCFEVELESEEQEEDAKHFLSSLLTDGLLRIENRKLYLTEIGRPFLRNACMFFDERLRRKAPETRVFSQSL</sequence>
<feature type="binding site" evidence="15">
    <location>
        <position position="144"/>
    </location>
    <ligand>
        <name>S-adenosyl-L-methionine</name>
        <dbReference type="ChEBI" id="CHEBI:59789"/>
        <label>1</label>
    </ligand>
</feature>
<keyword evidence="9 14" id="KW-0560">Oxidoreductase</keyword>
<dbReference type="CDD" id="cd01335">
    <property type="entry name" value="Radical_SAM"/>
    <property type="match status" value="1"/>
</dbReference>
<feature type="binding site" evidence="16">
    <location>
        <position position="57"/>
    </location>
    <ligand>
        <name>[4Fe-4S] cluster</name>
        <dbReference type="ChEBI" id="CHEBI:49883"/>
        <note>4Fe-4S-S-AdoMet</note>
    </ligand>
</feature>
<dbReference type="GO" id="GO:0006782">
    <property type="term" value="P:protoporphyrinogen IX biosynthetic process"/>
    <property type="evidence" value="ECO:0007669"/>
    <property type="project" value="UniProtKB-UniPathway"/>
</dbReference>
<feature type="binding site" evidence="15">
    <location>
        <position position="110"/>
    </location>
    <ligand>
        <name>S-adenosyl-L-methionine</name>
        <dbReference type="ChEBI" id="CHEBI:59789"/>
        <label>1</label>
    </ligand>
</feature>
<evidence type="ECO:0000256" key="5">
    <source>
        <dbReference type="ARBA" id="ARBA00022485"/>
    </source>
</evidence>
<evidence type="ECO:0000256" key="10">
    <source>
        <dbReference type="ARBA" id="ARBA00023004"/>
    </source>
</evidence>
<comment type="pathway">
    <text evidence="2 14">Porphyrin-containing compound metabolism; protoporphyrin-IX biosynthesis; protoporphyrinogen-IX from coproporphyrinogen-III (AdoMet route): step 1/1.</text>
</comment>
<evidence type="ECO:0000313" key="18">
    <source>
        <dbReference type="EMBL" id="NMC63261.1"/>
    </source>
</evidence>
<dbReference type="PANTHER" id="PTHR13932:SF6">
    <property type="entry name" value="OXYGEN-INDEPENDENT COPROPORPHYRINOGEN III OXIDASE"/>
    <property type="match status" value="1"/>
</dbReference>
<dbReference type="SUPFAM" id="SSF102114">
    <property type="entry name" value="Radical SAM enzymes"/>
    <property type="match status" value="1"/>
</dbReference>